<comment type="caution">
    <text evidence="2">The sequence shown here is derived from an EMBL/GenBank/DDBJ whole genome shotgun (WGS) entry which is preliminary data.</text>
</comment>
<feature type="chain" id="PRO_5036366019" evidence="1">
    <location>
        <begin position="24"/>
        <end position="166"/>
    </location>
</feature>
<name>A0A5B0LNU2_PUCGR</name>
<proteinExistence type="predicted"/>
<protein>
    <submittedName>
        <fullName evidence="2">Uncharacterized protein</fullName>
    </submittedName>
</protein>
<sequence>MYMIPLTLVSLSMVLTTLPPANLDRQIIHDSPSCRGDLHLTHVYDTCRCVPQGLAVLMHDLEVNCDLCYASRSERVTLCPNCNTPPADYTWHRGNCTPSSNDRDQIKTSAIEETLTCARCNGHFQGYCHVMKCLDCQGINPRIYFRDRWCESCRNAVRQELRRGTE</sequence>
<feature type="signal peptide" evidence="1">
    <location>
        <begin position="1"/>
        <end position="23"/>
    </location>
</feature>
<evidence type="ECO:0000313" key="3">
    <source>
        <dbReference type="EMBL" id="KAA1072676.1"/>
    </source>
</evidence>
<dbReference type="EMBL" id="VDEP01000477">
    <property type="protein sequence ID" value="KAA1072676.1"/>
    <property type="molecule type" value="Genomic_DNA"/>
</dbReference>
<evidence type="ECO:0000313" key="5">
    <source>
        <dbReference type="Proteomes" id="UP000325313"/>
    </source>
</evidence>
<accession>A0A5B0LNU2</accession>
<dbReference type="Proteomes" id="UP000324748">
    <property type="component" value="Unassembled WGS sequence"/>
</dbReference>
<keyword evidence="1" id="KW-0732">Signal</keyword>
<keyword evidence="4" id="KW-1185">Reference proteome</keyword>
<dbReference type="Proteomes" id="UP000325313">
    <property type="component" value="Unassembled WGS sequence"/>
</dbReference>
<evidence type="ECO:0000256" key="1">
    <source>
        <dbReference type="SAM" id="SignalP"/>
    </source>
</evidence>
<gene>
    <name evidence="2" type="ORF">PGT21_024919</name>
    <name evidence="3" type="ORF">PGTUg99_016561</name>
</gene>
<evidence type="ECO:0000313" key="4">
    <source>
        <dbReference type="Proteomes" id="UP000324748"/>
    </source>
</evidence>
<organism evidence="2 4">
    <name type="scientific">Puccinia graminis f. sp. tritici</name>
    <dbReference type="NCBI Taxonomy" id="56615"/>
    <lineage>
        <taxon>Eukaryota</taxon>
        <taxon>Fungi</taxon>
        <taxon>Dikarya</taxon>
        <taxon>Basidiomycota</taxon>
        <taxon>Pucciniomycotina</taxon>
        <taxon>Pucciniomycetes</taxon>
        <taxon>Pucciniales</taxon>
        <taxon>Pucciniaceae</taxon>
        <taxon>Puccinia</taxon>
    </lineage>
</organism>
<evidence type="ECO:0000313" key="2">
    <source>
        <dbReference type="EMBL" id="KAA1066202.1"/>
    </source>
</evidence>
<dbReference type="EMBL" id="VSWC01000196">
    <property type="protein sequence ID" value="KAA1066202.1"/>
    <property type="molecule type" value="Genomic_DNA"/>
</dbReference>
<dbReference type="AlphaFoldDB" id="A0A5B0LNU2"/>
<reference evidence="4 5" key="1">
    <citation type="submission" date="2019-05" db="EMBL/GenBank/DDBJ databases">
        <title>Emergence of the Ug99 lineage of the wheat stem rust pathogen through somatic hybridization.</title>
        <authorList>
            <person name="Li F."/>
            <person name="Upadhyaya N.M."/>
            <person name="Sperschneider J."/>
            <person name="Matny O."/>
            <person name="Nguyen-Phuc H."/>
            <person name="Mago R."/>
            <person name="Raley C."/>
            <person name="Miller M.E."/>
            <person name="Silverstein K.A.T."/>
            <person name="Henningsen E."/>
            <person name="Hirsch C.D."/>
            <person name="Visser B."/>
            <person name="Pretorius Z.A."/>
            <person name="Steffenson B.J."/>
            <person name="Schwessinger B."/>
            <person name="Dodds P.N."/>
            <person name="Figueroa M."/>
        </authorList>
    </citation>
    <scope>NUCLEOTIDE SEQUENCE [LARGE SCALE GENOMIC DNA]</scope>
    <source>
        <strain evidence="2">21-0</strain>
        <strain evidence="3 5">Ug99</strain>
    </source>
</reference>